<dbReference type="RefSeq" id="WP_205333649.1">
    <property type="nucleotide sequence ID" value="NZ_JAKJLQ010000006.1"/>
</dbReference>
<dbReference type="PANTHER" id="PTHR43776:SF7">
    <property type="entry name" value="D,D-DIPEPTIDE TRANSPORT ATP-BINDING PROTEIN DDPF-RELATED"/>
    <property type="match status" value="1"/>
</dbReference>
<dbReference type="PROSITE" id="PS50893">
    <property type="entry name" value="ABC_TRANSPORTER_2"/>
    <property type="match status" value="1"/>
</dbReference>
<feature type="domain" description="ABC transporter" evidence="5">
    <location>
        <begin position="1"/>
        <end position="204"/>
    </location>
</feature>
<comment type="caution">
    <text evidence="6">The sequence shown here is derived from an EMBL/GenBank/DDBJ whole genome shotgun (WGS) entry which is preliminary data.</text>
</comment>
<dbReference type="SMART" id="SM00382">
    <property type="entry name" value="AAA"/>
    <property type="match status" value="1"/>
</dbReference>
<dbReference type="InterPro" id="IPR003593">
    <property type="entry name" value="AAA+_ATPase"/>
</dbReference>
<gene>
    <name evidence="6" type="ORF">L2299_10310</name>
</gene>
<keyword evidence="7" id="KW-1185">Reference proteome</keyword>
<evidence type="ECO:0000256" key="4">
    <source>
        <dbReference type="ARBA" id="ARBA00022840"/>
    </source>
</evidence>
<sequence>MTTGDLLVGTGLTARFGDAVVFDALDVGVAAGSVTGVVGRSGSGKTTLLRILAGLSAPAEGSVEWCGDRRRPGDVGLLAQHPRLVTNPRWTLRRIVAEPATIARRDCDVESAAMRVGLDPALLDRYPAQVSDGQLQRACLARLVVQQPRVVLCDEPTAMLDPVASRAVASLLDDLVADGVGLLLVSHDRRLVESRSRDVVDLDRR</sequence>
<dbReference type="Pfam" id="PF00005">
    <property type="entry name" value="ABC_tran"/>
    <property type="match status" value="1"/>
</dbReference>
<evidence type="ECO:0000259" key="5">
    <source>
        <dbReference type="PROSITE" id="PS50893"/>
    </source>
</evidence>
<reference evidence="6" key="2">
    <citation type="submission" date="2022-01" db="EMBL/GenBank/DDBJ databases">
        <authorList>
            <person name="Sanchez-Suarez J."/>
            <person name="Villamil L."/>
            <person name="Diaz L.E."/>
        </authorList>
    </citation>
    <scope>NUCLEOTIDE SEQUENCE</scope>
    <source>
        <strain evidence="6">EUFUS-Z928</strain>
    </source>
</reference>
<protein>
    <submittedName>
        <fullName evidence="6">ATP-binding cassette domain-containing protein</fullName>
    </submittedName>
</protein>
<evidence type="ECO:0000313" key="6">
    <source>
        <dbReference type="EMBL" id="MDF6101446.1"/>
    </source>
</evidence>
<keyword evidence="4 6" id="KW-0067">ATP-binding</keyword>
<name>A0ABT6BTU6_9ACTN</name>
<accession>A0ABT6BTU6</accession>
<evidence type="ECO:0000256" key="1">
    <source>
        <dbReference type="ARBA" id="ARBA00005417"/>
    </source>
</evidence>
<dbReference type="SUPFAM" id="SSF52540">
    <property type="entry name" value="P-loop containing nucleoside triphosphate hydrolases"/>
    <property type="match status" value="1"/>
</dbReference>
<comment type="similarity">
    <text evidence="1">Belongs to the ABC transporter superfamily.</text>
</comment>
<evidence type="ECO:0000313" key="7">
    <source>
        <dbReference type="Proteomes" id="UP001152308"/>
    </source>
</evidence>
<evidence type="ECO:0000256" key="3">
    <source>
        <dbReference type="ARBA" id="ARBA00022741"/>
    </source>
</evidence>
<evidence type="ECO:0000256" key="2">
    <source>
        <dbReference type="ARBA" id="ARBA00022448"/>
    </source>
</evidence>
<organism evidence="6 7">
    <name type="scientific">Gordonia hongkongensis</name>
    <dbReference type="NCBI Taxonomy" id="1701090"/>
    <lineage>
        <taxon>Bacteria</taxon>
        <taxon>Bacillati</taxon>
        <taxon>Actinomycetota</taxon>
        <taxon>Actinomycetes</taxon>
        <taxon>Mycobacteriales</taxon>
        <taxon>Gordoniaceae</taxon>
        <taxon>Gordonia</taxon>
    </lineage>
</organism>
<dbReference type="Proteomes" id="UP001152308">
    <property type="component" value="Unassembled WGS sequence"/>
</dbReference>
<dbReference type="Gene3D" id="3.40.50.300">
    <property type="entry name" value="P-loop containing nucleotide triphosphate hydrolases"/>
    <property type="match status" value="1"/>
</dbReference>
<dbReference type="PANTHER" id="PTHR43776">
    <property type="entry name" value="TRANSPORT ATP-BINDING PROTEIN"/>
    <property type="match status" value="1"/>
</dbReference>
<dbReference type="InterPro" id="IPR050319">
    <property type="entry name" value="ABC_transp_ATP-bind"/>
</dbReference>
<keyword evidence="3" id="KW-0547">Nucleotide-binding</keyword>
<dbReference type="EMBL" id="JAKJLQ010000006">
    <property type="protein sequence ID" value="MDF6101446.1"/>
    <property type="molecule type" value="Genomic_DNA"/>
</dbReference>
<dbReference type="InterPro" id="IPR027417">
    <property type="entry name" value="P-loop_NTPase"/>
</dbReference>
<proteinExistence type="inferred from homology"/>
<keyword evidence="2" id="KW-0813">Transport</keyword>
<dbReference type="InterPro" id="IPR003439">
    <property type="entry name" value="ABC_transporter-like_ATP-bd"/>
</dbReference>
<reference evidence="6" key="1">
    <citation type="journal article" date="2022" name="Data Brief">
        <title>Draft genome sequence data of Gordonia hongkongensis strain EUFUS-Z928 isolated from the octocoral Eunicea fusca.</title>
        <authorList>
            <person name="Sanchez-Suarez J."/>
            <person name="Diaz L."/>
            <person name="Melo-Bolivar J."/>
            <person name="Villamil L."/>
        </authorList>
    </citation>
    <scope>NUCLEOTIDE SEQUENCE</scope>
    <source>
        <strain evidence="6">EUFUS-Z928</strain>
    </source>
</reference>
<dbReference type="GO" id="GO:0005524">
    <property type="term" value="F:ATP binding"/>
    <property type="evidence" value="ECO:0007669"/>
    <property type="project" value="UniProtKB-KW"/>
</dbReference>